<dbReference type="Gene3D" id="1.10.10.10">
    <property type="entry name" value="Winged helix-like DNA-binding domain superfamily/Winged helix DNA-binding domain"/>
    <property type="match status" value="1"/>
</dbReference>
<feature type="domain" description="O-methyltransferase C-terminal" evidence="4">
    <location>
        <begin position="155"/>
        <end position="202"/>
    </location>
</feature>
<keyword evidence="3" id="KW-0949">S-adenosyl-L-methionine</keyword>
<dbReference type="PANTHER" id="PTHR11746">
    <property type="entry name" value="O-METHYLTRANSFERASE"/>
    <property type="match status" value="1"/>
</dbReference>
<dbReference type="Gene3D" id="3.40.50.150">
    <property type="entry name" value="Vaccinia Virus protein VP39"/>
    <property type="match status" value="1"/>
</dbReference>
<dbReference type="Pfam" id="PF00891">
    <property type="entry name" value="Methyltransf_2"/>
    <property type="match status" value="1"/>
</dbReference>
<name>A0AAP0M974_9ROSI</name>
<evidence type="ECO:0000313" key="6">
    <source>
        <dbReference type="EMBL" id="KAK9199947.1"/>
    </source>
</evidence>
<dbReference type="InterPro" id="IPR036390">
    <property type="entry name" value="WH_DNA-bd_sf"/>
</dbReference>
<dbReference type="InterPro" id="IPR016461">
    <property type="entry name" value="COMT-like"/>
</dbReference>
<organism evidence="6 7">
    <name type="scientific">Citrus x changshan-huyou</name>
    <dbReference type="NCBI Taxonomy" id="2935761"/>
    <lineage>
        <taxon>Eukaryota</taxon>
        <taxon>Viridiplantae</taxon>
        <taxon>Streptophyta</taxon>
        <taxon>Embryophyta</taxon>
        <taxon>Tracheophyta</taxon>
        <taxon>Spermatophyta</taxon>
        <taxon>Magnoliopsida</taxon>
        <taxon>eudicotyledons</taxon>
        <taxon>Gunneridae</taxon>
        <taxon>Pentapetalae</taxon>
        <taxon>rosids</taxon>
        <taxon>malvids</taxon>
        <taxon>Sapindales</taxon>
        <taxon>Rutaceae</taxon>
        <taxon>Aurantioideae</taxon>
        <taxon>Citrus</taxon>
    </lineage>
</organism>
<dbReference type="EMBL" id="JBCGBO010000005">
    <property type="protein sequence ID" value="KAK9199947.1"/>
    <property type="molecule type" value="Genomic_DNA"/>
</dbReference>
<evidence type="ECO:0000259" key="4">
    <source>
        <dbReference type="Pfam" id="PF00891"/>
    </source>
</evidence>
<dbReference type="AlphaFoldDB" id="A0AAP0M974"/>
<dbReference type="Proteomes" id="UP001428341">
    <property type="component" value="Unassembled WGS sequence"/>
</dbReference>
<protein>
    <submittedName>
        <fullName evidence="6">Uncharacterized protein</fullName>
    </submittedName>
</protein>
<reference evidence="6 7" key="1">
    <citation type="submission" date="2024-05" db="EMBL/GenBank/DDBJ databases">
        <title>Haplotype-resolved chromosome-level genome assembly of Huyou (Citrus changshanensis).</title>
        <authorList>
            <person name="Miao C."/>
            <person name="Chen W."/>
            <person name="Wu Y."/>
            <person name="Wang L."/>
            <person name="Zhao S."/>
            <person name="Grierson D."/>
            <person name="Xu C."/>
            <person name="Chen K."/>
        </authorList>
    </citation>
    <scope>NUCLEOTIDE SEQUENCE [LARGE SCALE GENOMIC DNA]</scope>
    <source>
        <strain evidence="6">01-14</strain>
        <tissue evidence="6">Leaf</tissue>
    </source>
</reference>
<accession>A0AAP0M974</accession>
<dbReference type="SUPFAM" id="SSF46785">
    <property type="entry name" value="Winged helix' DNA-binding domain"/>
    <property type="match status" value="1"/>
</dbReference>
<evidence type="ECO:0000313" key="7">
    <source>
        <dbReference type="Proteomes" id="UP001428341"/>
    </source>
</evidence>
<dbReference type="GO" id="GO:0046983">
    <property type="term" value="F:protein dimerization activity"/>
    <property type="evidence" value="ECO:0007669"/>
    <property type="project" value="InterPro"/>
</dbReference>
<dbReference type="GO" id="GO:0008171">
    <property type="term" value="F:O-methyltransferase activity"/>
    <property type="evidence" value="ECO:0007669"/>
    <property type="project" value="InterPro"/>
</dbReference>
<feature type="domain" description="O-methyltransferase dimerisation" evidence="5">
    <location>
        <begin position="1"/>
        <end position="71"/>
    </location>
</feature>
<evidence type="ECO:0000256" key="1">
    <source>
        <dbReference type="ARBA" id="ARBA00022603"/>
    </source>
</evidence>
<dbReference type="SUPFAM" id="SSF53335">
    <property type="entry name" value="S-adenosyl-L-methionine-dependent methyltransferases"/>
    <property type="match status" value="1"/>
</dbReference>
<sequence>MELANMISVPMSLTAAIRLHIPDAIWQGGANTPLSASQILTRILPSGDGDAENLQRILRLLSNYGVFSEHREFRGERRMNVMRMMIGNMLKKGLQKLYGKEMRLLSGRKRQSEAFADHQNAQQALETVAQQVPNFGTEQNMYNGPGLAWEQDEGLEWVLTPWTDDECKLIMENCYKALPAGGKLIACEPVLPDDSNESQRTRALLEGDILL</sequence>
<evidence type="ECO:0000256" key="2">
    <source>
        <dbReference type="ARBA" id="ARBA00022679"/>
    </source>
</evidence>
<dbReference type="InterPro" id="IPR001077">
    <property type="entry name" value="COMT_C"/>
</dbReference>
<proteinExistence type="predicted"/>
<evidence type="ECO:0000256" key="3">
    <source>
        <dbReference type="ARBA" id="ARBA00022691"/>
    </source>
</evidence>
<dbReference type="InterPro" id="IPR012967">
    <property type="entry name" value="COMT_dimerisation"/>
</dbReference>
<keyword evidence="1" id="KW-0489">Methyltransferase</keyword>
<dbReference type="InterPro" id="IPR036388">
    <property type="entry name" value="WH-like_DNA-bd_sf"/>
</dbReference>
<comment type="caution">
    <text evidence="6">The sequence shown here is derived from an EMBL/GenBank/DDBJ whole genome shotgun (WGS) entry which is preliminary data.</text>
</comment>
<gene>
    <name evidence="6" type="ORF">WN944_015141</name>
</gene>
<dbReference type="InterPro" id="IPR029063">
    <property type="entry name" value="SAM-dependent_MTases_sf"/>
</dbReference>
<keyword evidence="2" id="KW-0808">Transferase</keyword>
<evidence type="ECO:0000259" key="5">
    <source>
        <dbReference type="Pfam" id="PF08100"/>
    </source>
</evidence>
<keyword evidence="7" id="KW-1185">Reference proteome</keyword>
<dbReference type="Pfam" id="PF08100">
    <property type="entry name" value="Dimerisation"/>
    <property type="match status" value="1"/>
</dbReference>
<dbReference type="GO" id="GO:0032259">
    <property type="term" value="P:methylation"/>
    <property type="evidence" value="ECO:0007669"/>
    <property type="project" value="UniProtKB-KW"/>
</dbReference>